<dbReference type="Proteomes" id="UP000784880">
    <property type="component" value="Unassembled WGS sequence"/>
</dbReference>
<dbReference type="EMBL" id="JAHQCS010000061">
    <property type="protein sequence ID" value="MBU9711187.1"/>
    <property type="molecule type" value="Genomic_DNA"/>
</dbReference>
<sequence length="251" mass="29572">MIVAKNTPNNTGIAVYGDYIDFENLYEALHDIVGEEGEFTGYDSARIRILGVCYDLRHALMGNREYEFMENGLDEDKKKRLNVLAPDKNMYLKIYVLWPEMLFVMIALNDFLEQYAKRMVKNKYSLNLFSEPKVSWNKTVAQIKMLQAAVSECLKDTLSENAYARLLNVMNGNYVFTDRYLTQYIDHLNDKFMDMTNDKRLKNISTFAKRIAEKDKEYRALERDLQEEAKRRNCNVNDLRLAIDYPEEIDW</sequence>
<dbReference type="RefSeq" id="WP_217065074.1">
    <property type="nucleotide sequence ID" value="NZ_JAHQCS010000061.1"/>
</dbReference>
<keyword evidence="1" id="KW-0175">Coiled coil</keyword>
<dbReference type="InterPro" id="IPR054199">
    <property type="entry name" value="DUF6904"/>
</dbReference>
<accession>A0ABS6JEB3</accession>
<name>A0ABS6JEB3_9BACI</name>
<evidence type="ECO:0000256" key="1">
    <source>
        <dbReference type="SAM" id="Coils"/>
    </source>
</evidence>
<gene>
    <name evidence="2" type="ORF">KS419_05515</name>
</gene>
<keyword evidence="3" id="KW-1185">Reference proteome</keyword>
<reference evidence="2 3" key="1">
    <citation type="submission" date="2021-06" db="EMBL/GenBank/DDBJ databases">
        <title>Bacillus sp. RD4P76, an endophyte from a halophyte.</title>
        <authorList>
            <person name="Sun J.-Q."/>
        </authorList>
    </citation>
    <scope>NUCLEOTIDE SEQUENCE [LARGE SCALE GENOMIC DNA]</scope>
    <source>
        <strain evidence="2 3">CGMCC 1.15917</strain>
    </source>
</reference>
<dbReference type="Pfam" id="PF21845">
    <property type="entry name" value="DUF6904"/>
    <property type="match status" value="1"/>
</dbReference>
<organism evidence="2 3">
    <name type="scientific">Evansella tamaricis</name>
    <dbReference type="NCBI Taxonomy" id="2069301"/>
    <lineage>
        <taxon>Bacteria</taxon>
        <taxon>Bacillati</taxon>
        <taxon>Bacillota</taxon>
        <taxon>Bacilli</taxon>
        <taxon>Bacillales</taxon>
        <taxon>Bacillaceae</taxon>
        <taxon>Evansella</taxon>
    </lineage>
</organism>
<proteinExistence type="predicted"/>
<evidence type="ECO:0000313" key="3">
    <source>
        <dbReference type="Proteomes" id="UP000784880"/>
    </source>
</evidence>
<feature type="coiled-coil region" evidence="1">
    <location>
        <begin position="204"/>
        <end position="231"/>
    </location>
</feature>
<evidence type="ECO:0000313" key="2">
    <source>
        <dbReference type="EMBL" id="MBU9711187.1"/>
    </source>
</evidence>
<protein>
    <submittedName>
        <fullName evidence="2">Uncharacterized protein</fullName>
    </submittedName>
</protein>
<comment type="caution">
    <text evidence="2">The sequence shown here is derived from an EMBL/GenBank/DDBJ whole genome shotgun (WGS) entry which is preliminary data.</text>
</comment>